<dbReference type="InterPro" id="IPR014721">
    <property type="entry name" value="Ribsml_uS5_D2-typ_fold_subgr"/>
</dbReference>
<gene>
    <name evidence="4" type="ORF">EV383_1406</name>
</gene>
<sequence>MKLGPVGIGVGQARNHHGELLQGAFRDARGVTRHGLVTLLMPGAGTGAVFVPDPSTDVITVVPAGRTKAERAARLTADALGLATGGRVELSGAVPIGMGMGSSTSDVVATIRAVADAAGVTPPPRVVARLAVAAETACDPTMFDDRPLLFAHRDGHVLEDLGPALPPLRVLGCVTGGGRPVDTLAVTRTYDDTDVEEFEHLRDLLRHAVRHRDADLLGAVATASARRHRPGPELDLLVAVAADAGAVGVQVAHSGNVAGLLFDPARTAGLNRAATALDAHGLPVTSVFVTGPQTPGGRQWTTTSARPSAGPTSYASTNA</sequence>
<evidence type="ECO:0000313" key="5">
    <source>
        <dbReference type="Proteomes" id="UP000291591"/>
    </source>
</evidence>
<dbReference type="AlphaFoldDB" id="A0A4V6ME99"/>
<dbReference type="Pfam" id="PF00288">
    <property type="entry name" value="GHMP_kinases_N"/>
    <property type="match status" value="1"/>
</dbReference>
<keyword evidence="1 4" id="KW-0418">Kinase</keyword>
<dbReference type="GO" id="GO:0016301">
    <property type="term" value="F:kinase activity"/>
    <property type="evidence" value="ECO:0007669"/>
    <property type="project" value="UniProtKB-KW"/>
</dbReference>
<proteinExistence type="predicted"/>
<evidence type="ECO:0000313" key="4">
    <source>
        <dbReference type="EMBL" id="RZT84560.1"/>
    </source>
</evidence>
<reference evidence="4 5" key="1">
    <citation type="submission" date="2019-02" db="EMBL/GenBank/DDBJ databases">
        <title>Sequencing the genomes of 1000 actinobacteria strains.</title>
        <authorList>
            <person name="Klenk H.-P."/>
        </authorList>
    </citation>
    <scope>NUCLEOTIDE SEQUENCE [LARGE SCALE GENOMIC DNA]</scope>
    <source>
        <strain evidence="4 5">DSM 45779</strain>
    </source>
</reference>
<dbReference type="SUPFAM" id="SSF54211">
    <property type="entry name" value="Ribosomal protein S5 domain 2-like"/>
    <property type="match status" value="1"/>
</dbReference>
<accession>A0A4V6ME99</accession>
<evidence type="ECO:0000256" key="2">
    <source>
        <dbReference type="SAM" id="MobiDB-lite"/>
    </source>
</evidence>
<dbReference type="InterPro" id="IPR006204">
    <property type="entry name" value="GHMP_kinase_N_dom"/>
</dbReference>
<keyword evidence="1 4" id="KW-0808">Transferase</keyword>
<name>A0A4V6ME99_PSEST</name>
<dbReference type="GO" id="GO:0005524">
    <property type="term" value="F:ATP binding"/>
    <property type="evidence" value="ECO:0007669"/>
    <property type="project" value="InterPro"/>
</dbReference>
<feature type="compositionally biased region" description="Polar residues" evidence="2">
    <location>
        <begin position="299"/>
        <end position="319"/>
    </location>
</feature>
<feature type="domain" description="GHMP kinase N-terminal" evidence="3">
    <location>
        <begin position="69"/>
        <end position="136"/>
    </location>
</feature>
<protein>
    <submittedName>
        <fullName evidence="4">Threonine kinase</fullName>
    </submittedName>
</protein>
<dbReference type="Proteomes" id="UP000291591">
    <property type="component" value="Unassembled WGS sequence"/>
</dbReference>
<evidence type="ECO:0000259" key="3">
    <source>
        <dbReference type="Pfam" id="PF00288"/>
    </source>
</evidence>
<dbReference type="Gene3D" id="3.30.230.10">
    <property type="match status" value="1"/>
</dbReference>
<organism evidence="4 5">
    <name type="scientific">Pseudonocardia sediminis</name>
    <dbReference type="NCBI Taxonomy" id="1397368"/>
    <lineage>
        <taxon>Bacteria</taxon>
        <taxon>Bacillati</taxon>
        <taxon>Actinomycetota</taxon>
        <taxon>Actinomycetes</taxon>
        <taxon>Pseudonocardiales</taxon>
        <taxon>Pseudonocardiaceae</taxon>
        <taxon>Pseudonocardia</taxon>
    </lineage>
</organism>
<evidence type="ECO:0000256" key="1">
    <source>
        <dbReference type="ARBA" id="ARBA00022777"/>
    </source>
</evidence>
<dbReference type="EMBL" id="SHKL01000001">
    <property type="protein sequence ID" value="RZT84560.1"/>
    <property type="molecule type" value="Genomic_DNA"/>
</dbReference>
<comment type="caution">
    <text evidence="4">The sequence shown here is derived from an EMBL/GenBank/DDBJ whole genome shotgun (WGS) entry which is preliminary data.</text>
</comment>
<keyword evidence="5" id="KW-1185">Reference proteome</keyword>
<feature type="region of interest" description="Disordered" evidence="2">
    <location>
        <begin position="291"/>
        <end position="319"/>
    </location>
</feature>
<dbReference type="InterPro" id="IPR020568">
    <property type="entry name" value="Ribosomal_Su5_D2-typ_SF"/>
</dbReference>